<proteinExistence type="predicted"/>
<comment type="caution">
    <text evidence="2">The sequence shown here is derived from an EMBL/GenBank/DDBJ whole genome shotgun (WGS) entry which is preliminary data.</text>
</comment>
<evidence type="ECO:0000313" key="3">
    <source>
        <dbReference type="Proteomes" id="UP001370490"/>
    </source>
</evidence>
<gene>
    <name evidence="2" type="ORF">RJ641_008217</name>
</gene>
<organism evidence="2 3">
    <name type="scientific">Dillenia turbinata</name>
    <dbReference type="NCBI Taxonomy" id="194707"/>
    <lineage>
        <taxon>Eukaryota</taxon>
        <taxon>Viridiplantae</taxon>
        <taxon>Streptophyta</taxon>
        <taxon>Embryophyta</taxon>
        <taxon>Tracheophyta</taxon>
        <taxon>Spermatophyta</taxon>
        <taxon>Magnoliopsida</taxon>
        <taxon>eudicotyledons</taxon>
        <taxon>Gunneridae</taxon>
        <taxon>Pentapetalae</taxon>
        <taxon>Dilleniales</taxon>
        <taxon>Dilleniaceae</taxon>
        <taxon>Dillenia</taxon>
    </lineage>
</organism>
<sequence>MGKNEKTALGRTLVKHHNQMIQQSKEKGRFYKNQQKKVLESITDVNIIDAVIQQANEDALFLSDPSNPKINLDPSASSSLTPEQRREEQKKEEALHAGSLRIPRRCRLEILRKILIYISQKL</sequence>
<name>A0AAN8V0X1_9MAGN</name>
<evidence type="ECO:0000313" key="2">
    <source>
        <dbReference type="EMBL" id="KAK6926498.1"/>
    </source>
</evidence>
<protein>
    <submittedName>
        <fullName evidence="2">Uncharacterized protein</fullName>
    </submittedName>
</protein>
<feature type="region of interest" description="Disordered" evidence="1">
    <location>
        <begin position="65"/>
        <end position="96"/>
    </location>
</feature>
<keyword evidence="3" id="KW-1185">Reference proteome</keyword>
<feature type="compositionally biased region" description="Polar residues" evidence="1">
    <location>
        <begin position="65"/>
        <end position="82"/>
    </location>
</feature>
<accession>A0AAN8V0X1</accession>
<dbReference type="EMBL" id="JBAMMX010000015">
    <property type="protein sequence ID" value="KAK6926498.1"/>
    <property type="molecule type" value="Genomic_DNA"/>
</dbReference>
<dbReference type="AlphaFoldDB" id="A0AAN8V0X1"/>
<feature type="compositionally biased region" description="Basic and acidic residues" evidence="1">
    <location>
        <begin position="83"/>
        <end position="95"/>
    </location>
</feature>
<evidence type="ECO:0000256" key="1">
    <source>
        <dbReference type="SAM" id="MobiDB-lite"/>
    </source>
</evidence>
<reference evidence="2 3" key="1">
    <citation type="submission" date="2023-12" db="EMBL/GenBank/DDBJ databases">
        <title>A high-quality genome assembly for Dillenia turbinata (Dilleniales).</title>
        <authorList>
            <person name="Chanderbali A."/>
        </authorList>
    </citation>
    <scope>NUCLEOTIDE SEQUENCE [LARGE SCALE GENOMIC DNA]</scope>
    <source>
        <strain evidence="2">LSX21</strain>
        <tissue evidence="2">Leaf</tissue>
    </source>
</reference>
<dbReference type="Proteomes" id="UP001370490">
    <property type="component" value="Unassembled WGS sequence"/>
</dbReference>